<reference evidence="2 3" key="1">
    <citation type="journal article" date="2022" name="Allergy">
        <title>Genome assembly and annotation of Periplaneta americana reveal a comprehensive cockroach allergen profile.</title>
        <authorList>
            <person name="Wang L."/>
            <person name="Xiong Q."/>
            <person name="Saelim N."/>
            <person name="Wang L."/>
            <person name="Nong W."/>
            <person name="Wan A.T."/>
            <person name="Shi M."/>
            <person name="Liu X."/>
            <person name="Cao Q."/>
            <person name="Hui J.H.L."/>
            <person name="Sookrung N."/>
            <person name="Leung T.F."/>
            <person name="Tungtrongchitr A."/>
            <person name="Tsui S.K.W."/>
        </authorList>
    </citation>
    <scope>NUCLEOTIDE SEQUENCE [LARGE SCALE GENOMIC DNA]</scope>
    <source>
        <strain evidence="2">PWHHKU_190912</strain>
    </source>
</reference>
<dbReference type="Proteomes" id="UP001148838">
    <property type="component" value="Unassembled WGS sequence"/>
</dbReference>
<keyword evidence="1" id="KW-0472">Membrane</keyword>
<keyword evidence="3" id="KW-1185">Reference proteome</keyword>
<gene>
    <name evidence="2" type="ORF">ANN_23004</name>
</gene>
<keyword evidence="1" id="KW-1133">Transmembrane helix</keyword>
<protein>
    <submittedName>
        <fullName evidence="2">Uncharacterized protein</fullName>
    </submittedName>
</protein>
<feature type="transmembrane region" description="Helical" evidence="1">
    <location>
        <begin position="151"/>
        <end position="172"/>
    </location>
</feature>
<dbReference type="EMBL" id="JAJSOF020000025">
    <property type="protein sequence ID" value="KAJ4434442.1"/>
    <property type="molecule type" value="Genomic_DNA"/>
</dbReference>
<evidence type="ECO:0000256" key="1">
    <source>
        <dbReference type="SAM" id="Phobius"/>
    </source>
</evidence>
<accession>A0ABQ8SK04</accession>
<sequence>MTILRSNRFGFGECVHHKVMESVDCQSCYYQSSELGDLCVVCMSKVTGTEFRGGILRRYIIFFEWRIYIFVDNSRSEAFILGSIMFVLRSSVRSVSLANFSCAAQQLNASQSTVQFCKSYYKDGKYAKIHINPFPDYYYDQDARQVVHTCGVTRIFVIVIIVNNNVVIINIIKIKLAMM</sequence>
<comment type="caution">
    <text evidence="2">The sequence shown here is derived from an EMBL/GenBank/DDBJ whole genome shotgun (WGS) entry which is preliminary data.</text>
</comment>
<organism evidence="2 3">
    <name type="scientific">Periplaneta americana</name>
    <name type="common">American cockroach</name>
    <name type="synonym">Blatta americana</name>
    <dbReference type="NCBI Taxonomy" id="6978"/>
    <lineage>
        <taxon>Eukaryota</taxon>
        <taxon>Metazoa</taxon>
        <taxon>Ecdysozoa</taxon>
        <taxon>Arthropoda</taxon>
        <taxon>Hexapoda</taxon>
        <taxon>Insecta</taxon>
        <taxon>Pterygota</taxon>
        <taxon>Neoptera</taxon>
        <taxon>Polyneoptera</taxon>
        <taxon>Dictyoptera</taxon>
        <taxon>Blattodea</taxon>
        <taxon>Blattoidea</taxon>
        <taxon>Blattidae</taxon>
        <taxon>Blattinae</taxon>
        <taxon>Periplaneta</taxon>
    </lineage>
</organism>
<proteinExistence type="predicted"/>
<name>A0ABQ8SK04_PERAM</name>
<keyword evidence="1" id="KW-0812">Transmembrane</keyword>
<evidence type="ECO:0000313" key="2">
    <source>
        <dbReference type="EMBL" id="KAJ4434442.1"/>
    </source>
</evidence>
<evidence type="ECO:0000313" key="3">
    <source>
        <dbReference type="Proteomes" id="UP001148838"/>
    </source>
</evidence>